<comment type="similarity">
    <text evidence="2 11">Belongs to the UbiH/COQ6 family.</text>
</comment>
<evidence type="ECO:0000256" key="11">
    <source>
        <dbReference type="HAMAP-Rule" id="MF_03193"/>
    </source>
</evidence>
<comment type="catalytic activity">
    <reaction evidence="11">
        <text>a 4-hydroxy-3-(all-trans-polyprenyl)benzoate + 2 reduced [2Fe-2S]-[ferredoxin] + O2 + 2 H(+) = a 3,4-dihydroxy-5-(all-trans-polyprenyl)benzoate + 2 oxidized [2Fe-2S]-[ferredoxin] + H2O</text>
        <dbReference type="Rhea" id="RHEA:81195"/>
        <dbReference type="Rhea" id="RHEA-COMP:9514"/>
        <dbReference type="Rhea" id="RHEA-COMP:10000"/>
        <dbReference type="Rhea" id="RHEA-COMP:10001"/>
        <dbReference type="Rhea" id="RHEA-COMP:10930"/>
        <dbReference type="ChEBI" id="CHEBI:15377"/>
        <dbReference type="ChEBI" id="CHEBI:15378"/>
        <dbReference type="ChEBI" id="CHEBI:15379"/>
        <dbReference type="ChEBI" id="CHEBI:33737"/>
        <dbReference type="ChEBI" id="CHEBI:33738"/>
        <dbReference type="ChEBI" id="CHEBI:64694"/>
        <dbReference type="ChEBI" id="CHEBI:78396"/>
        <dbReference type="EC" id="1.14.15.45"/>
    </reaction>
</comment>
<evidence type="ECO:0000256" key="1">
    <source>
        <dbReference type="ARBA" id="ARBA00001974"/>
    </source>
</evidence>
<keyword evidence="9 11" id="KW-0496">Mitochondrion</keyword>
<evidence type="ECO:0000259" key="13">
    <source>
        <dbReference type="Pfam" id="PF01494"/>
    </source>
</evidence>
<dbReference type="PRINTS" id="PR00420">
    <property type="entry name" value="RNGMNOXGNASE"/>
</dbReference>
<name>A0A0G2T430_9ROSI</name>
<dbReference type="Gene3D" id="3.50.50.60">
    <property type="entry name" value="FAD/NAD(P)-binding domain"/>
    <property type="match status" value="2"/>
</dbReference>
<dbReference type="FunFam" id="3.50.50.60:FF:000205">
    <property type="entry name" value="Ubiquinone biosynthesis monooxygenase COQ6, mitochondrial"/>
    <property type="match status" value="1"/>
</dbReference>
<feature type="domain" description="FAD-binding" evidence="13">
    <location>
        <begin position="397"/>
        <end position="471"/>
    </location>
</feature>
<comment type="subunit">
    <text evidence="11">Component of a multi-subunit COQ enzyme complex.</text>
</comment>
<dbReference type="GO" id="GO:0106364">
    <property type="term" value="F:4-hydroxy-3-all-trans-polyprenylbenzoate oxygenase activity"/>
    <property type="evidence" value="ECO:0007669"/>
    <property type="project" value="UniProtKB-EC"/>
</dbReference>
<gene>
    <name evidence="14" type="primary">OXase</name>
    <name evidence="11" type="synonym">COQ6</name>
</gene>
<comment type="cofactor">
    <cofactor evidence="1 11">
        <name>FAD</name>
        <dbReference type="ChEBI" id="CHEBI:57692"/>
    </cofactor>
</comment>
<keyword evidence="3 11" id="KW-0285">Flavoprotein</keyword>
<comment type="pathway">
    <text evidence="11">Cofactor biosynthesis; ubiquinone biosynthesis.</text>
</comment>
<proteinExistence type="evidence at transcript level"/>
<dbReference type="FunFam" id="3.30.9.10:FF:000111">
    <property type="entry name" value="Ubiquinone biosynthesis monooxygenase COQ6, mitochondrial"/>
    <property type="match status" value="1"/>
</dbReference>
<evidence type="ECO:0000256" key="7">
    <source>
        <dbReference type="ARBA" id="ARBA00023002"/>
    </source>
</evidence>
<evidence type="ECO:0000256" key="6">
    <source>
        <dbReference type="ARBA" id="ARBA00022827"/>
    </source>
</evidence>
<evidence type="ECO:0000256" key="9">
    <source>
        <dbReference type="ARBA" id="ARBA00023128"/>
    </source>
</evidence>
<evidence type="ECO:0000313" key="14">
    <source>
        <dbReference type="EMBL" id="AKF43252.1"/>
    </source>
</evidence>
<organism evidence="14">
    <name type="scientific">Hypseocharis bilobata</name>
    <dbReference type="NCBI Taxonomy" id="253189"/>
    <lineage>
        <taxon>Eukaryota</taxon>
        <taxon>Viridiplantae</taxon>
        <taxon>Streptophyta</taxon>
        <taxon>Embryophyta</taxon>
        <taxon>Tracheophyta</taxon>
        <taxon>Spermatophyta</taxon>
        <taxon>Magnoliopsida</taxon>
        <taxon>eudicotyledons</taxon>
        <taxon>Gunneridae</taxon>
        <taxon>Pentapetalae</taxon>
        <taxon>rosids</taxon>
        <taxon>malvids</taxon>
        <taxon>Geraniales</taxon>
        <taxon>Geraniaceae</taxon>
        <taxon>Hypseocharis</taxon>
    </lineage>
</organism>
<accession>A0A0G2T430</accession>
<dbReference type="GO" id="GO:0016120">
    <property type="term" value="P:carotene biosynthetic process"/>
    <property type="evidence" value="ECO:0007669"/>
    <property type="project" value="TreeGrafter"/>
</dbReference>
<evidence type="ECO:0000256" key="10">
    <source>
        <dbReference type="ARBA" id="ARBA00023136"/>
    </source>
</evidence>
<evidence type="ECO:0000256" key="4">
    <source>
        <dbReference type="ARBA" id="ARBA00022688"/>
    </source>
</evidence>
<dbReference type="PROSITE" id="PS01304">
    <property type="entry name" value="UBIH"/>
    <property type="match status" value="1"/>
</dbReference>
<dbReference type="InterPro" id="IPR002938">
    <property type="entry name" value="FAD-bd"/>
</dbReference>
<feature type="region of interest" description="Disordered" evidence="12">
    <location>
        <begin position="44"/>
        <end position="66"/>
    </location>
</feature>
<dbReference type="GO" id="GO:0071949">
    <property type="term" value="F:FAD binding"/>
    <property type="evidence" value="ECO:0007669"/>
    <property type="project" value="InterPro"/>
</dbReference>
<dbReference type="InterPro" id="IPR051205">
    <property type="entry name" value="UbiH/COQ6_monooxygenase"/>
</dbReference>
<dbReference type="EC" id="1.14.15.45" evidence="11"/>
<keyword evidence="5 11" id="KW-0999">Mitochondrion inner membrane</keyword>
<comment type="function">
    <text evidence="11">FAD-dependent monooxygenase required for two non-consecutive steps during ubiquinone biosynthesis. Required for the C5-ring hydroxylation during ubiquinone biosynthesis by catalyzing the hydroxylation of 4-hydroxy-3-(all-trans-polyprenyl)benzoic acid to 3,4-dihydroxy-5-(all-trans-polyprenyl)benzoic acid. Also acts downstream of coq4, for the C1-hydroxylation during ubiquinone biosynthesis by catalyzing the hydroxylation of 2-methoxy-6-(all-trans-polyprenyl)phenol to 2-methoxy-6-(all-trans-polyprenyl)benzene-1,4-diol. The electrons required for the hydroxylation reaction are funneled indirectly to coq6 from NADPH via a ferredoxin/ferredoxin reductase system.</text>
</comment>
<keyword evidence="10 11" id="KW-0472">Membrane</keyword>
<feature type="compositionally biased region" description="Basic and acidic residues" evidence="12">
    <location>
        <begin position="56"/>
        <end position="66"/>
    </location>
</feature>
<dbReference type="EMBL" id="KJ916728">
    <property type="protein sequence ID" value="AKF43252.1"/>
    <property type="molecule type" value="mRNA"/>
</dbReference>
<dbReference type="EC" id="1.14.15.46" evidence="11"/>
<dbReference type="HAMAP" id="MF_03193">
    <property type="entry name" value="COQ6_monooxygenase"/>
    <property type="match status" value="1"/>
</dbReference>
<dbReference type="Pfam" id="PF01494">
    <property type="entry name" value="FAD_binding_3"/>
    <property type="match status" value="2"/>
</dbReference>
<comment type="subcellular location">
    <subcellularLocation>
        <location evidence="11">Mitochondrion inner membrane</location>
        <topology evidence="11">Peripheral membrane protein</topology>
        <orientation evidence="11">Matrix side</orientation>
    </subcellularLocation>
</comment>
<evidence type="ECO:0000256" key="8">
    <source>
        <dbReference type="ARBA" id="ARBA00023033"/>
    </source>
</evidence>
<dbReference type="SUPFAM" id="SSF51905">
    <property type="entry name" value="FAD/NAD(P)-binding domain"/>
    <property type="match status" value="1"/>
</dbReference>
<dbReference type="NCBIfam" id="TIGR01988">
    <property type="entry name" value="Ubi-OHases"/>
    <property type="match status" value="1"/>
</dbReference>
<keyword evidence="8 11" id="KW-0503">Monooxygenase</keyword>
<dbReference type="InterPro" id="IPR010971">
    <property type="entry name" value="UbiH/COQ6"/>
</dbReference>
<dbReference type="NCBIfam" id="TIGR01989">
    <property type="entry name" value="COQ6"/>
    <property type="match status" value="1"/>
</dbReference>
<reference evidence="14" key="1">
    <citation type="submission" date="2014-05" db="EMBL/GenBank/DDBJ databases">
        <title>Coevolution between plastid and nuclear genomes in Geraniaceae.</title>
        <authorList>
            <person name="Zhang J."/>
            <person name="Ruhlman T.A."/>
            <person name="Sabir J."/>
            <person name="Blazier J.C."/>
            <person name="Jansen R.K."/>
        </authorList>
    </citation>
    <scope>NUCLEOTIDE SEQUENCE</scope>
</reference>
<dbReference type="GO" id="GO:0031314">
    <property type="term" value="C:extrinsic component of mitochondrial inner membrane"/>
    <property type="evidence" value="ECO:0007669"/>
    <property type="project" value="UniProtKB-UniRule"/>
</dbReference>
<sequence>MGDELNSKQSLSSATQTMNRTIVRIIAANVYGLRIPRKTFCSDAAPKASSSIPARPSHEHEEKQDLKNDVPQYDVAIVGGGMVGMALACSLASMPLTKHLNVAIIDSNPALQSRYCIKKDDPPDPRVSTVTPASISLFKDVGAWQYVLQYRHAFFDKMQVWDYTGLGYTRYEAREINKEALGCVVENKVLHYALLSCIQNTEFKKTIYPSRLTSMTLHPSSSSTRMDSASSGTTLHSWGNLAKLELSDGSSLYAKLVVGSDGGKSIVRELGGFKTTGWNYSQNAIICTVEHTVENHCAWQRFLPAGPIALLPIGDNYSNIVWTMSPKEASDRNSMNVDDFVKAVNHALDYGYGPHPKSSLLGDGDIFSWLKAEATSSAKESFEVPPKVVNLASARMVFPLSLKHANDYASKRVVLIGDAAHTVHPLAGQGVNMGFGDALALSRVIAEGIVVGTDIGEVSLLKKYEAERKPANIMMMAVLDGFQKAYSVDFGPLNILRAAAFNGAHYISPLKRSIISYASGEQRLPLFA</sequence>
<evidence type="ECO:0000256" key="2">
    <source>
        <dbReference type="ARBA" id="ARBA00005349"/>
    </source>
</evidence>
<dbReference type="FunFam" id="3.50.50.60:FF:000021">
    <property type="entry name" value="Ubiquinone biosynthesis monooxygenase COQ6"/>
    <property type="match status" value="1"/>
</dbReference>
<dbReference type="InterPro" id="IPR000689">
    <property type="entry name" value="UbQ_mOase_COQ6"/>
</dbReference>
<dbReference type="GO" id="GO:0016123">
    <property type="term" value="P:xanthophyll biosynthetic process"/>
    <property type="evidence" value="ECO:0007669"/>
    <property type="project" value="TreeGrafter"/>
</dbReference>
<protein>
    <recommendedName>
        <fullName evidence="11">Ubiquinone biosynthesis monooxygenase COQ6, mitochondrial</fullName>
        <ecNumber evidence="11">1.14.15.45</ecNumber>
    </recommendedName>
    <alternativeName>
        <fullName evidence="11">2-methoxy-6-polyprenolphenol 4-hydroxylase</fullName>
        <ecNumber evidence="11">1.14.15.46</ecNumber>
    </alternativeName>
</protein>
<dbReference type="PANTHER" id="PTHR43876">
    <property type="entry name" value="UBIQUINONE BIOSYNTHESIS MONOOXYGENASE COQ6, MITOCHONDRIAL"/>
    <property type="match status" value="1"/>
</dbReference>
<dbReference type="GO" id="GO:0016712">
    <property type="term" value="F:oxidoreductase activity, acting on paired donors, with incorporation or reduction of molecular oxygen, reduced flavin or flavoprotein as one donor, and incorporation of one atom of oxygen"/>
    <property type="evidence" value="ECO:0007669"/>
    <property type="project" value="UniProtKB-UniRule"/>
</dbReference>
<dbReference type="UniPathway" id="UPA00232"/>
<dbReference type="PANTHER" id="PTHR43876:SF7">
    <property type="entry name" value="UBIQUINONE BIOSYNTHESIS MONOOXYGENASE COQ6, MITOCHONDRIAL"/>
    <property type="match status" value="1"/>
</dbReference>
<keyword evidence="6 11" id="KW-0274">FAD</keyword>
<keyword evidence="7 11" id="KW-0560">Oxidoreductase</keyword>
<dbReference type="GO" id="GO:0120538">
    <property type="term" value="F:2-methoxy-6-polyprenolphenol 4-hydroxylase activity"/>
    <property type="evidence" value="ECO:0007669"/>
    <property type="project" value="UniProtKB-EC"/>
</dbReference>
<comment type="catalytic activity">
    <reaction evidence="11">
        <text>a 2-methoxy-6-(all-trans-polyprenyl)phenol + 2 reduced [2Fe-2S]-[ferredoxin] + O2 + 2 H(+) = a 2-methoxy-6-(all-trans-polyprenyl)benzene-1,4-diol + 2 oxidized [2Fe-2S]-[ferredoxin] + H2O</text>
        <dbReference type="Rhea" id="RHEA:81183"/>
        <dbReference type="Rhea" id="RHEA-COMP:9551"/>
        <dbReference type="Rhea" id="RHEA-COMP:10000"/>
        <dbReference type="Rhea" id="RHEA-COMP:10001"/>
        <dbReference type="Rhea" id="RHEA-COMP:10858"/>
        <dbReference type="ChEBI" id="CHEBI:15377"/>
        <dbReference type="ChEBI" id="CHEBI:15378"/>
        <dbReference type="ChEBI" id="CHEBI:15379"/>
        <dbReference type="ChEBI" id="CHEBI:33737"/>
        <dbReference type="ChEBI" id="CHEBI:33738"/>
        <dbReference type="ChEBI" id="CHEBI:62731"/>
        <dbReference type="ChEBI" id="CHEBI:84166"/>
        <dbReference type="EC" id="1.14.15.46"/>
    </reaction>
</comment>
<evidence type="ECO:0000256" key="5">
    <source>
        <dbReference type="ARBA" id="ARBA00022792"/>
    </source>
</evidence>
<evidence type="ECO:0000256" key="12">
    <source>
        <dbReference type="SAM" id="MobiDB-lite"/>
    </source>
</evidence>
<evidence type="ECO:0000256" key="3">
    <source>
        <dbReference type="ARBA" id="ARBA00022630"/>
    </source>
</evidence>
<dbReference type="InterPro" id="IPR036188">
    <property type="entry name" value="FAD/NAD-bd_sf"/>
</dbReference>
<feature type="domain" description="FAD-binding" evidence="13">
    <location>
        <begin position="73"/>
        <end position="343"/>
    </location>
</feature>
<dbReference type="AlphaFoldDB" id="A0A0G2T430"/>
<keyword evidence="4 11" id="KW-0831">Ubiquinone biosynthesis</keyword>
<dbReference type="InterPro" id="IPR018168">
    <property type="entry name" value="Ubi_Hdrlase_CS"/>
</dbReference>